<reference evidence="4" key="3">
    <citation type="submission" date="2020-12" db="UniProtKB">
        <authorList>
            <consortium name="EnsemblPlants"/>
        </authorList>
    </citation>
    <scope>IDENTIFICATION</scope>
</reference>
<evidence type="ECO:0000256" key="2">
    <source>
        <dbReference type="SAM" id="Phobius"/>
    </source>
</evidence>
<reference evidence="3 5" key="1">
    <citation type="journal article" date="2008" name="Science">
        <title>The Physcomitrella genome reveals evolutionary insights into the conquest of land by plants.</title>
        <authorList>
            <person name="Rensing S."/>
            <person name="Lang D."/>
            <person name="Zimmer A."/>
            <person name="Terry A."/>
            <person name="Salamov A."/>
            <person name="Shapiro H."/>
            <person name="Nishiyama T."/>
            <person name="Perroud P.-F."/>
            <person name="Lindquist E."/>
            <person name="Kamisugi Y."/>
            <person name="Tanahashi T."/>
            <person name="Sakakibara K."/>
            <person name="Fujita T."/>
            <person name="Oishi K."/>
            <person name="Shin-I T."/>
            <person name="Kuroki Y."/>
            <person name="Toyoda A."/>
            <person name="Suzuki Y."/>
            <person name="Hashimoto A."/>
            <person name="Yamaguchi K."/>
            <person name="Sugano A."/>
            <person name="Kohara Y."/>
            <person name="Fujiyama A."/>
            <person name="Anterola A."/>
            <person name="Aoki S."/>
            <person name="Ashton N."/>
            <person name="Barbazuk W.B."/>
            <person name="Barker E."/>
            <person name="Bennetzen J."/>
            <person name="Bezanilla M."/>
            <person name="Blankenship R."/>
            <person name="Cho S.H."/>
            <person name="Dutcher S."/>
            <person name="Estelle M."/>
            <person name="Fawcett J.A."/>
            <person name="Gundlach H."/>
            <person name="Hanada K."/>
            <person name="Heyl A."/>
            <person name="Hicks K.A."/>
            <person name="Hugh J."/>
            <person name="Lohr M."/>
            <person name="Mayer K."/>
            <person name="Melkozernov A."/>
            <person name="Murata T."/>
            <person name="Nelson D."/>
            <person name="Pils B."/>
            <person name="Prigge M."/>
            <person name="Reiss B."/>
            <person name="Renner T."/>
            <person name="Rombauts S."/>
            <person name="Rushton P."/>
            <person name="Sanderfoot A."/>
            <person name="Schween G."/>
            <person name="Shiu S.-H."/>
            <person name="Stueber K."/>
            <person name="Theodoulou F.L."/>
            <person name="Tu H."/>
            <person name="Van de Peer Y."/>
            <person name="Verrier P.J."/>
            <person name="Waters E."/>
            <person name="Wood A."/>
            <person name="Yang L."/>
            <person name="Cove D."/>
            <person name="Cuming A."/>
            <person name="Hasebe M."/>
            <person name="Lucas S."/>
            <person name="Mishler D.B."/>
            <person name="Reski R."/>
            <person name="Grigoriev I."/>
            <person name="Quatrano R.S."/>
            <person name="Boore J.L."/>
        </authorList>
    </citation>
    <scope>NUCLEOTIDE SEQUENCE [LARGE SCALE GENOMIC DNA]</scope>
    <source>
        <strain evidence="4 5">cv. Gransden 2004</strain>
    </source>
</reference>
<keyword evidence="2" id="KW-0812">Transmembrane</keyword>
<organism evidence="3">
    <name type="scientific">Physcomitrium patens</name>
    <name type="common">Spreading-leaved earth moss</name>
    <name type="synonym">Physcomitrella patens</name>
    <dbReference type="NCBI Taxonomy" id="3218"/>
    <lineage>
        <taxon>Eukaryota</taxon>
        <taxon>Viridiplantae</taxon>
        <taxon>Streptophyta</taxon>
        <taxon>Embryophyta</taxon>
        <taxon>Bryophyta</taxon>
        <taxon>Bryophytina</taxon>
        <taxon>Bryopsida</taxon>
        <taxon>Funariidae</taxon>
        <taxon>Funariales</taxon>
        <taxon>Funariaceae</taxon>
        <taxon>Physcomitrium</taxon>
    </lineage>
</organism>
<feature type="transmembrane region" description="Helical" evidence="2">
    <location>
        <begin position="328"/>
        <end position="345"/>
    </location>
</feature>
<protein>
    <submittedName>
        <fullName evidence="3 4">Uncharacterized protein</fullName>
    </submittedName>
</protein>
<dbReference type="OrthoDB" id="1982245at2759"/>
<sequence length="482" mass="53349">MQHLRSNSLFLSRSVEIAMTSMSSSGSSLTIQGTKSRALFVAVISFYITQSAAITDVYNSTLLNQPGVVGVWRWNGKDKYRPPSDFRDETARNFYNLWPEDNDDYPFRFPCEDRKSRLMLSNFTYSMNEGLVQSLLYHDLGIVDQYRPYWRRPTTSCFGCATNLVGYPAIYCERGDLTYLYYYRAKKTVFQGVIFGVIMVVVLQIAFVTICLVIPFYLLHRSRSEGQTRVVARSTAKHLKDLTWGGTCVEYLHLITLGAAGYLLVEGFGHSDPHNWRASIMNTLAYYYRVQTACAFVSSFLRQCANSMKLISDGEGFKTSSHDKHRETLIGQVVVCIIMVEYLYLTDELYMEFMIQVVLGVVTVAVTFSMSVVIFVGGKSLRYIVKTLLNKKKSQVAFTMGHDPAAGSQTSPSNSAPSPAPDPVAGCPQTPPSNSTTSPAPDPSAAFPQIPPRSSTTSPAPDPAAGCPKAQLGVSTPSPPDP</sequence>
<evidence type="ECO:0000313" key="4">
    <source>
        <dbReference type="EnsemblPlants" id="Pp3c17_8000V3.1"/>
    </source>
</evidence>
<feature type="compositionally biased region" description="Low complexity" evidence="1">
    <location>
        <begin position="432"/>
        <end position="448"/>
    </location>
</feature>
<dbReference type="EMBL" id="ABEU02000017">
    <property type="protein sequence ID" value="PNR35944.1"/>
    <property type="molecule type" value="Genomic_DNA"/>
</dbReference>
<dbReference type="Proteomes" id="UP000006727">
    <property type="component" value="Chromosome 17"/>
</dbReference>
<dbReference type="Gramene" id="Pp3c17_8000V3.4">
    <property type="protein sequence ID" value="Pp3c17_8000V3.4"/>
    <property type="gene ID" value="Pp3c17_8000"/>
</dbReference>
<dbReference type="GO" id="GO:0007165">
    <property type="term" value="P:signal transduction"/>
    <property type="evidence" value="ECO:0000318"/>
    <property type="project" value="GO_Central"/>
</dbReference>
<dbReference type="GO" id="GO:0005886">
    <property type="term" value="C:plasma membrane"/>
    <property type="evidence" value="ECO:0000318"/>
    <property type="project" value="GO_Central"/>
</dbReference>
<dbReference type="EnsemblPlants" id="Pp3c17_8000V3.1">
    <property type="protein sequence ID" value="Pp3c17_8000V3.1"/>
    <property type="gene ID" value="Pp3c17_8000"/>
</dbReference>
<evidence type="ECO:0000256" key="1">
    <source>
        <dbReference type="SAM" id="MobiDB-lite"/>
    </source>
</evidence>
<dbReference type="GO" id="GO:0004888">
    <property type="term" value="F:transmembrane signaling receptor activity"/>
    <property type="evidence" value="ECO:0000318"/>
    <property type="project" value="GO_Central"/>
</dbReference>
<gene>
    <name evidence="4" type="primary">LOC112294680</name>
    <name evidence="3" type="ORF">PHYPA_021794</name>
</gene>
<dbReference type="Gramene" id="Pp3c17_8000V3.1">
    <property type="protein sequence ID" value="Pp3c17_8000V3.1"/>
    <property type="gene ID" value="Pp3c17_8000"/>
</dbReference>
<dbReference type="RefSeq" id="XP_024401177.1">
    <property type="nucleotide sequence ID" value="XM_024545409.2"/>
</dbReference>
<proteinExistence type="predicted"/>
<feature type="transmembrane region" description="Helical" evidence="2">
    <location>
        <begin position="193"/>
        <end position="219"/>
    </location>
</feature>
<reference evidence="3 5" key="2">
    <citation type="journal article" date="2018" name="Plant J.">
        <title>The Physcomitrella patens chromosome-scale assembly reveals moss genome structure and evolution.</title>
        <authorList>
            <person name="Lang D."/>
            <person name="Ullrich K.K."/>
            <person name="Murat F."/>
            <person name="Fuchs J."/>
            <person name="Jenkins J."/>
            <person name="Haas F.B."/>
            <person name="Piednoel M."/>
            <person name="Gundlach H."/>
            <person name="Van Bel M."/>
            <person name="Meyberg R."/>
            <person name="Vives C."/>
            <person name="Morata J."/>
            <person name="Symeonidi A."/>
            <person name="Hiss M."/>
            <person name="Muchero W."/>
            <person name="Kamisugi Y."/>
            <person name="Saleh O."/>
            <person name="Blanc G."/>
            <person name="Decker E.L."/>
            <person name="van Gessel N."/>
            <person name="Grimwood J."/>
            <person name="Hayes R.D."/>
            <person name="Graham S.W."/>
            <person name="Gunter L.E."/>
            <person name="McDaniel S.F."/>
            <person name="Hoernstein S.N.W."/>
            <person name="Larsson A."/>
            <person name="Li F.W."/>
            <person name="Perroud P.F."/>
            <person name="Phillips J."/>
            <person name="Ranjan P."/>
            <person name="Rokshar D.S."/>
            <person name="Rothfels C.J."/>
            <person name="Schneider L."/>
            <person name="Shu S."/>
            <person name="Stevenson D.W."/>
            <person name="Thummler F."/>
            <person name="Tillich M."/>
            <person name="Villarreal Aguilar J.C."/>
            <person name="Widiez T."/>
            <person name="Wong G.K."/>
            <person name="Wymore A."/>
            <person name="Zhang Y."/>
            <person name="Zimmer A.D."/>
            <person name="Quatrano R.S."/>
            <person name="Mayer K.F.X."/>
            <person name="Goodstein D."/>
            <person name="Casacuberta J.M."/>
            <person name="Vandepoele K."/>
            <person name="Reski R."/>
            <person name="Cuming A.C."/>
            <person name="Tuskan G.A."/>
            <person name="Maumus F."/>
            <person name="Salse J."/>
            <person name="Schmutz J."/>
            <person name="Rensing S.A."/>
        </authorList>
    </citation>
    <scope>NUCLEOTIDE SEQUENCE [LARGE SCALE GENOMIC DNA]</scope>
    <source>
        <strain evidence="4 5">cv. Gransden 2004</strain>
    </source>
</reference>
<keyword evidence="2" id="KW-1133">Transmembrane helix</keyword>
<dbReference type="PaxDb" id="3218-PP1S392_12V6.1"/>
<feature type="transmembrane region" description="Helical" evidence="2">
    <location>
        <begin position="357"/>
        <end position="376"/>
    </location>
</feature>
<dbReference type="RefSeq" id="XP_024401178.1">
    <property type="nucleotide sequence ID" value="XM_024545410.2"/>
</dbReference>
<feature type="region of interest" description="Disordered" evidence="1">
    <location>
        <begin position="401"/>
        <end position="482"/>
    </location>
</feature>
<dbReference type="AlphaFoldDB" id="A0A2K1J346"/>
<evidence type="ECO:0000313" key="3">
    <source>
        <dbReference type="EMBL" id="PNR35944.1"/>
    </source>
</evidence>
<dbReference type="EnsemblPlants" id="Pp3c17_8000V3.4">
    <property type="protein sequence ID" value="Pp3c17_8000V3.4"/>
    <property type="gene ID" value="Pp3c17_8000"/>
</dbReference>
<evidence type="ECO:0000313" key="5">
    <source>
        <dbReference type="Proteomes" id="UP000006727"/>
    </source>
</evidence>
<keyword evidence="2" id="KW-0472">Membrane</keyword>
<feature type="compositionally biased region" description="Low complexity" evidence="1">
    <location>
        <begin position="408"/>
        <end position="417"/>
    </location>
</feature>
<name>A0A2K1J346_PHYPA</name>
<keyword evidence="5" id="KW-1185">Reference proteome</keyword>
<accession>A0A2K1J346</accession>
<dbReference type="GeneID" id="112294680"/>